<proteinExistence type="predicted"/>
<gene>
    <name evidence="2" type="ORF">PROPJV5_2355</name>
</gene>
<dbReference type="RefSeq" id="WP_147385441.1">
    <property type="nucleotide sequence ID" value="NZ_OMOH01000012.1"/>
</dbReference>
<dbReference type="OrthoDB" id="3773419at2"/>
<dbReference type="Proteomes" id="UP000265962">
    <property type="component" value="Unassembled WGS sequence"/>
</dbReference>
<accession>A0A375I6C4</accession>
<dbReference type="AlphaFoldDB" id="A0A375I6C4"/>
<feature type="compositionally biased region" description="Basic and acidic residues" evidence="1">
    <location>
        <begin position="15"/>
        <end position="27"/>
    </location>
</feature>
<protein>
    <recommendedName>
        <fullName evidence="4">DUF4145 domain-containing protein</fullName>
    </recommendedName>
</protein>
<organism evidence="2 3">
    <name type="scientific">Propionibacterium ruminifibrarum</name>
    <dbReference type="NCBI Taxonomy" id="1962131"/>
    <lineage>
        <taxon>Bacteria</taxon>
        <taxon>Bacillati</taxon>
        <taxon>Actinomycetota</taxon>
        <taxon>Actinomycetes</taxon>
        <taxon>Propionibacteriales</taxon>
        <taxon>Propionibacteriaceae</taxon>
        <taxon>Propionibacterium</taxon>
    </lineage>
</organism>
<reference evidence="3" key="1">
    <citation type="submission" date="2018-02" db="EMBL/GenBank/DDBJ databases">
        <authorList>
            <person name="Hornung B."/>
        </authorList>
    </citation>
    <scope>NUCLEOTIDE SEQUENCE [LARGE SCALE GENOMIC DNA]</scope>
</reference>
<evidence type="ECO:0000256" key="1">
    <source>
        <dbReference type="SAM" id="MobiDB-lite"/>
    </source>
</evidence>
<sequence length="310" mass="35644">MTDLTNDKAQAVKIEPGRKRGPNDGSRRFLPVNMTFDTRSHCLTVPLEEDCAPLIRAQWEENQAKIRESLIHDFGANNYRHKVQNFIDLGNAPWSIIALHSIYLEQIRDAFVAQCYYPALLGACGLGERILNQLVLTLRDEDKYKNCPATKYVKSKESINKWDKCIDALREWGIFDDETVRGYRALMKMRNTAIHYQSELDSGEARETALTAIQQISSLIERIFQPIGESPYYFRGPKGRYYVRLESESNPFVKHFILPSCVLVSPVYRFIRNTSGFDVHDDPEYGINRPPLTDEQFADPSRAMESRNSP</sequence>
<feature type="region of interest" description="Disordered" evidence="1">
    <location>
        <begin position="282"/>
        <end position="310"/>
    </location>
</feature>
<name>A0A375I6C4_9ACTN</name>
<evidence type="ECO:0000313" key="3">
    <source>
        <dbReference type="Proteomes" id="UP000265962"/>
    </source>
</evidence>
<evidence type="ECO:0008006" key="4">
    <source>
        <dbReference type="Google" id="ProtNLM"/>
    </source>
</evidence>
<feature type="region of interest" description="Disordered" evidence="1">
    <location>
        <begin position="1"/>
        <end position="27"/>
    </location>
</feature>
<dbReference type="EMBL" id="OMOH01000012">
    <property type="protein sequence ID" value="SPF69403.1"/>
    <property type="molecule type" value="Genomic_DNA"/>
</dbReference>
<keyword evidence="3" id="KW-1185">Reference proteome</keyword>
<evidence type="ECO:0000313" key="2">
    <source>
        <dbReference type="EMBL" id="SPF69403.1"/>
    </source>
</evidence>